<dbReference type="Proteomes" id="UP000192511">
    <property type="component" value="Unassembled WGS sequence"/>
</dbReference>
<proteinExistence type="predicted"/>
<keyword evidence="2" id="KW-1185">Reference proteome</keyword>
<dbReference type="RefSeq" id="WP_058388482.1">
    <property type="nucleotide sequence ID" value="NZ_CBCRWC010000046.1"/>
</dbReference>
<evidence type="ECO:0008006" key="3">
    <source>
        <dbReference type="Google" id="ProtNLM"/>
    </source>
</evidence>
<name>A0AAX0WWZ9_9GAMM</name>
<evidence type="ECO:0000313" key="1">
    <source>
        <dbReference type="EMBL" id="PNL63021.1"/>
    </source>
</evidence>
<comment type="caution">
    <text evidence="1">The sequence shown here is derived from an EMBL/GenBank/DDBJ whole genome shotgun (WGS) entry which is preliminary data.</text>
</comment>
<reference evidence="1" key="1">
    <citation type="submission" date="2017-12" db="EMBL/GenBank/DDBJ databases">
        <title>FDA dAtabase for Regulatory Grade micrObial Sequences (FDA-ARGOS): Supporting development and validation of Infectious Disease Dx tests.</title>
        <authorList>
            <person name="Kerrigan L."/>
            <person name="Tallon L.J."/>
            <person name="Sadzewicz L."/>
            <person name="Sengamalay N."/>
            <person name="Ott S."/>
            <person name="Godinez A."/>
            <person name="Nagaraj S."/>
            <person name="Vavikolanu K."/>
            <person name="Vyas G."/>
            <person name="Nadendla S."/>
            <person name="Aluvathingal J."/>
            <person name="Sichtig H."/>
        </authorList>
    </citation>
    <scope>NUCLEOTIDE SEQUENCE [LARGE SCALE GENOMIC DNA]</scope>
    <source>
        <strain evidence="1">FDAARGOS_200</strain>
    </source>
</reference>
<dbReference type="EMBL" id="NBTX02000004">
    <property type="protein sequence ID" value="PNL63021.1"/>
    <property type="molecule type" value="Genomic_DNA"/>
</dbReference>
<evidence type="ECO:0000313" key="2">
    <source>
        <dbReference type="Proteomes" id="UP000192511"/>
    </source>
</evidence>
<organism evidence="1 2">
    <name type="scientific">Legionella anisa</name>
    <dbReference type="NCBI Taxonomy" id="28082"/>
    <lineage>
        <taxon>Bacteria</taxon>
        <taxon>Pseudomonadati</taxon>
        <taxon>Pseudomonadota</taxon>
        <taxon>Gammaproteobacteria</taxon>
        <taxon>Legionellales</taxon>
        <taxon>Legionellaceae</taxon>
        <taxon>Legionella</taxon>
    </lineage>
</organism>
<dbReference type="AlphaFoldDB" id="A0AAX0WWZ9"/>
<sequence>MPNFTEKESRLIDLASRGLFQTVNSSQYLKSALAMSQIQPTAIDAAINAAIHSASHSSKEEALKRWQIVVMLCSITRAGHQPSQRTVDKALERATSNAAKTNDWKFVIALASLVAPARQPSQGAIDTALEHAATTAARTNDWNVVMTLANLTPPARQPNQRTIDIILQRAVVAADKTNNWESVIALARLAPPACQPSQEVVDWALDRATTAAVETNEWKSVIALASLAPPARQPSQNIINSLLELLVSKASKYEERGQQNLSSKIWEAAIAIASLQPPATKPDEKLAENAFRQLAKVPQIRTDKHFMNLARKSGWEMVRDYLTQPGIKPSQQAMGYALKIADAGNQWDVIKEFCHFQQPDQRTAGDLLYVAARKGNMEGVRLLCNLDEQNKPNIYFVENASQIAKNAKNTEIVSYLSCEKIRQSNAITDPLTLTQAILQDFIKHTPNGSGLFSSQLRSVKSILSQVNRAAAKEERDDARNSAVLDALMDLKTIMGSNRELKGCFDYIKEHSPKEEDMPLLKAEF</sequence>
<protein>
    <recommendedName>
        <fullName evidence="3">Ankyrin repeat domain-containing protein</fullName>
    </recommendedName>
</protein>
<accession>A0AAX0WWZ9</accession>
<gene>
    <name evidence="1" type="ORF">A6J39_018470</name>
</gene>